<reference evidence="5 6" key="1">
    <citation type="submission" date="2023-03" db="EMBL/GenBank/DDBJ databases">
        <title>Complete genome sequences of several Auritidibacter ignavus strains isolated from ear infections.</title>
        <authorList>
            <person name="Baehr T."/>
            <person name="Baumhoegger A.M."/>
        </authorList>
    </citation>
    <scope>NUCLEOTIDE SEQUENCE [LARGE SCALE GENOMIC DNA]</scope>
    <source>
        <strain evidence="5 6">BABAE-6</strain>
    </source>
</reference>
<organism evidence="5 6">
    <name type="scientific">Auritidibacter ignavus</name>
    <dbReference type="NCBI Taxonomy" id="678932"/>
    <lineage>
        <taxon>Bacteria</taxon>
        <taxon>Bacillati</taxon>
        <taxon>Actinomycetota</taxon>
        <taxon>Actinomycetes</taxon>
        <taxon>Micrococcales</taxon>
        <taxon>Micrococcaceae</taxon>
        <taxon>Auritidibacter</taxon>
    </lineage>
</organism>
<dbReference type="EMBL" id="CP122566">
    <property type="protein sequence ID" value="WGH93510.1"/>
    <property type="molecule type" value="Genomic_DNA"/>
</dbReference>
<keyword evidence="2" id="KW-0521">NADP</keyword>
<keyword evidence="3" id="KW-0560">Oxidoreductase</keyword>
<protein>
    <submittedName>
        <fullName evidence="5">SDR family oxidoreductase</fullName>
    </submittedName>
</protein>
<dbReference type="NCBIfam" id="NF006123">
    <property type="entry name" value="PRK08267.1"/>
    <property type="match status" value="1"/>
</dbReference>
<name>A0AAJ6DCC9_9MICC</name>
<keyword evidence="6" id="KW-1185">Reference proteome</keyword>
<dbReference type="InterPro" id="IPR036291">
    <property type="entry name" value="NAD(P)-bd_dom_sf"/>
</dbReference>
<evidence type="ECO:0000256" key="2">
    <source>
        <dbReference type="ARBA" id="ARBA00022857"/>
    </source>
</evidence>
<evidence type="ECO:0000313" key="6">
    <source>
        <dbReference type="Proteomes" id="UP001224674"/>
    </source>
</evidence>
<dbReference type="PANTHER" id="PTHR43391">
    <property type="entry name" value="RETINOL DEHYDROGENASE-RELATED"/>
    <property type="match status" value="1"/>
</dbReference>
<dbReference type="Pfam" id="PF00106">
    <property type="entry name" value="adh_short"/>
    <property type="match status" value="1"/>
</dbReference>
<dbReference type="SUPFAM" id="SSF51735">
    <property type="entry name" value="NAD(P)-binding Rossmann-fold domains"/>
    <property type="match status" value="1"/>
</dbReference>
<dbReference type="PANTHER" id="PTHR43391:SF14">
    <property type="entry name" value="DEHYDROGENASE_REDUCTASE SDR FAMILY PROTEIN 7-LIKE"/>
    <property type="match status" value="1"/>
</dbReference>
<evidence type="ECO:0000256" key="1">
    <source>
        <dbReference type="ARBA" id="ARBA00006484"/>
    </source>
</evidence>
<dbReference type="PROSITE" id="PS00061">
    <property type="entry name" value="ADH_SHORT"/>
    <property type="match status" value="1"/>
</dbReference>
<dbReference type="AlphaFoldDB" id="A0AAJ6DCC9"/>
<dbReference type="RefSeq" id="WP_279674992.1">
    <property type="nucleotide sequence ID" value="NZ_CP122566.1"/>
</dbReference>
<dbReference type="InterPro" id="IPR020904">
    <property type="entry name" value="Sc_DH/Rdtase_CS"/>
</dbReference>
<proteinExistence type="inferred from homology"/>
<sequence length="249" mass="27166">MRSNFISGAATGIGRATAQKFLSAGWLVGAYDVNEIPYGHPHLITGHLDVTDPQQWDTALAEFTSHTGGRLDVLDNNAGVIIDGALARQDPTRILNTIEVNCAGPTYGARAAHPYLKATPGSTLVNMCSASAIYGQPDVLVYSATKFYVKGLTEGLGLEWKHDDIRVIDVMPLWAKTALAEVSAKSIRTLGVRITPRDVAEKIYTAVHPRNQWQRATIHYGVSLPDMAFRKLRALAPDRTVARVLRHLV</sequence>
<evidence type="ECO:0000256" key="4">
    <source>
        <dbReference type="RuleBase" id="RU000363"/>
    </source>
</evidence>
<comment type="similarity">
    <text evidence="1 4">Belongs to the short-chain dehydrogenases/reductases (SDR) family.</text>
</comment>
<dbReference type="PRINTS" id="PR00080">
    <property type="entry name" value="SDRFAMILY"/>
</dbReference>
<dbReference type="Gene3D" id="3.40.50.720">
    <property type="entry name" value="NAD(P)-binding Rossmann-like Domain"/>
    <property type="match status" value="1"/>
</dbReference>
<dbReference type="Proteomes" id="UP001224674">
    <property type="component" value="Chromosome"/>
</dbReference>
<dbReference type="PRINTS" id="PR00081">
    <property type="entry name" value="GDHRDH"/>
</dbReference>
<gene>
    <name evidence="5" type="ORF">QDX21_01460</name>
</gene>
<evidence type="ECO:0000313" key="5">
    <source>
        <dbReference type="EMBL" id="WGH93510.1"/>
    </source>
</evidence>
<dbReference type="InterPro" id="IPR002347">
    <property type="entry name" value="SDR_fam"/>
</dbReference>
<accession>A0AAJ6DCC9</accession>
<dbReference type="GO" id="GO:0016491">
    <property type="term" value="F:oxidoreductase activity"/>
    <property type="evidence" value="ECO:0007669"/>
    <property type="project" value="UniProtKB-KW"/>
</dbReference>
<evidence type="ECO:0000256" key="3">
    <source>
        <dbReference type="ARBA" id="ARBA00023002"/>
    </source>
</evidence>